<dbReference type="AlphaFoldDB" id="A0A1H8I7A1"/>
<dbReference type="RefSeq" id="WP_091211060.1">
    <property type="nucleotide sequence ID" value="NZ_FOCL01000003.1"/>
</dbReference>
<evidence type="ECO:0000313" key="2">
    <source>
        <dbReference type="Proteomes" id="UP000198942"/>
    </source>
</evidence>
<sequence length="713" mass="81280">MKKILPVYFAFFTVVWPVVLRAQNKINRKALVQRHNVINNGTDTLSSLSVGNGRFAFTVDATGLQTFPEHYDKGIPLGTQSEWGWHSFKDTAGYKFDETLKTYRLNGRDVSYSVQWNQPGRNRNAANWFRENVHRLQLGNLGFVLLHKDGSDGQISDLQNIRQELNLWTGAITSSFTFDGEPVKVQTYAHEGKDLIAVKVQSPLLAQGRLKVRLRFPFPTNQFADYGDNWKDPQKHYSAVVSSGASQAIIIHRLDTNQYFVRLAWNGAASVKNTAAHQFVLSPQGKTGELTFTCLFAPQKTTAPLPGFAQTQTNSIQQWKAFWQSGGAVDFSGSTDPRAKELERRVVLSQYLTKIQCSGHQPPQETGLTYNSWYGKPHLEMHWWHGIHFALWGREQLLENSLSWYRHVKANARAIAKRQGYDGVRWQKMTDPDGNESPSSVGAFLIWQQPHFIYFAELDYRAHPNKQTLDKYKNLVLADADFMASFPTYDKEHDRYNLGKGIILAQERYKPEETYNPTYELQYWRWALNTAQLWRKRLGLQPDNKYAIILKKLAALPQKDGVYLAAESSPDAYTNPKLKTDHPAVLAAYGMLPYNTQLDTAVMKKTFNLVWDVWDWKDTWGWDFPMTAMTAARLNMPEKAVDALFMPIKTNTYLANGHNYQDGRLRMYLPGNGGLLAAVAMMSAGWDGSTIANPGFPKNGKWKVRWEGLKKMP</sequence>
<evidence type="ECO:0000313" key="1">
    <source>
        <dbReference type="EMBL" id="SEN64563.1"/>
    </source>
</evidence>
<proteinExistence type="predicted"/>
<organism evidence="1 2">
    <name type="scientific">Mucilaginibacter gossypiicola</name>
    <dbReference type="NCBI Taxonomy" id="551995"/>
    <lineage>
        <taxon>Bacteria</taxon>
        <taxon>Pseudomonadati</taxon>
        <taxon>Bacteroidota</taxon>
        <taxon>Sphingobacteriia</taxon>
        <taxon>Sphingobacteriales</taxon>
        <taxon>Sphingobacteriaceae</taxon>
        <taxon>Mucilaginibacter</taxon>
    </lineage>
</organism>
<dbReference type="EMBL" id="FOCL01000003">
    <property type="protein sequence ID" value="SEN64563.1"/>
    <property type="molecule type" value="Genomic_DNA"/>
</dbReference>
<keyword evidence="2" id="KW-1185">Reference proteome</keyword>
<dbReference type="InterPro" id="IPR012341">
    <property type="entry name" value="6hp_glycosidase-like_sf"/>
</dbReference>
<dbReference type="OrthoDB" id="127395at2"/>
<accession>A0A1H8I7A1</accession>
<reference evidence="2" key="1">
    <citation type="submission" date="2016-10" db="EMBL/GenBank/DDBJ databases">
        <authorList>
            <person name="Varghese N."/>
            <person name="Submissions S."/>
        </authorList>
    </citation>
    <scope>NUCLEOTIDE SEQUENCE [LARGE SCALE GENOMIC DNA]</scope>
    <source>
        <strain evidence="2">Gh-48</strain>
    </source>
</reference>
<protein>
    <recommendedName>
        <fullName evidence="3">Glycosyl hydrolase family 65, N-terminal domain</fullName>
    </recommendedName>
</protein>
<dbReference type="GO" id="GO:0005975">
    <property type="term" value="P:carbohydrate metabolic process"/>
    <property type="evidence" value="ECO:0007669"/>
    <property type="project" value="InterPro"/>
</dbReference>
<dbReference type="Gene3D" id="1.50.10.10">
    <property type="match status" value="1"/>
</dbReference>
<name>A0A1H8I7A1_9SPHI</name>
<evidence type="ECO:0008006" key="3">
    <source>
        <dbReference type="Google" id="ProtNLM"/>
    </source>
</evidence>
<dbReference type="SUPFAM" id="SSF48208">
    <property type="entry name" value="Six-hairpin glycosidases"/>
    <property type="match status" value="1"/>
</dbReference>
<gene>
    <name evidence="1" type="ORF">SAMN05192574_103765</name>
</gene>
<dbReference type="STRING" id="551995.SAMN05192574_103765"/>
<dbReference type="Proteomes" id="UP000198942">
    <property type="component" value="Unassembled WGS sequence"/>
</dbReference>
<dbReference type="InterPro" id="IPR008928">
    <property type="entry name" value="6-hairpin_glycosidase_sf"/>
</dbReference>